<evidence type="ECO:0000256" key="2">
    <source>
        <dbReference type="SAM" id="Phobius"/>
    </source>
</evidence>
<dbReference type="RefSeq" id="WP_179167751.1">
    <property type="nucleotide sequence ID" value="NZ_CP058529.1"/>
</dbReference>
<organism evidence="3 4">
    <name type="scientific">Halorarum halophilum</name>
    <dbReference type="NCBI Taxonomy" id="2743090"/>
    <lineage>
        <taxon>Archaea</taxon>
        <taxon>Methanobacteriati</taxon>
        <taxon>Methanobacteriota</taxon>
        <taxon>Stenosarchaea group</taxon>
        <taxon>Halobacteria</taxon>
        <taxon>Halobacteriales</taxon>
        <taxon>Haloferacaceae</taxon>
        <taxon>Halorarum</taxon>
    </lineage>
</organism>
<keyword evidence="2" id="KW-0812">Transmembrane</keyword>
<keyword evidence="4" id="KW-1185">Reference proteome</keyword>
<proteinExistence type="predicted"/>
<feature type="region of interest" description="Disordered" evidence="1">
    <location>
        <begin position="72"/>
        <end position="92"/>
    </location>
</feature>
<dbReference type="OrthoDB" id="381729at2157"/>
<dbReference type="Proteomes" id="UP000509750">
    <property type="component" value="Chromosome"/>
</dbReference>
<evidence type="ECO:0000313" key="3">
    <source>
        <dbReference type="EMBL" id="QLG26176.1"/>
    </source>
</evidence>
<sequence>MVPLFGALPGGGTFATALLVRLVPTACIALLVGWDAGLRSDNPRAWPTAVVLAGLGSVLSAVVVSLLYVVAGRDHPRPDPSGRDGEAPEREI</sequence>
<reference evidence="3 4" key="1">
    <citation type="submission" date="2020-07" db="EMBL/GenBank/DDBJ databases">
        <title>Gai3-2, isolated from salt lake.</title>
        <authorList>
            <person name="Cui H."/>
            <person name="Shi X."/>
        </authorList>
    </citation>
    <scope>NUCLEOTIDE SEQUENCE [LARGE SCALE GENOMIC DNA]</scope>
    <source>
        <strain evidence="3 4">Gai3-2</strain>
    </source>
</reference>
<keyword evidence="2" id="KW-0472">Membrane</keyword>
<evidence type="ECO:0000256" key="1">
    <source>
        <dbReference type="SAM" id="MobiDB-lite"/>
    </source>
</evidence>
<keyword evidence="2" id="KW-1133">Transmembrane helix</keyword>
<dbReference type="GeneID" id="56027340"/>
<dbReference type="AlphaFoldDB" id="A0A7D5KDI3"/>
<accession>A0A7D5KDI3</accession>
<evidence type="ECO:0000313" key="4">
    <source>
        <dbReference type="Proteomes" id="UP000509750"/>
    </source>
</evidence>
<gene>
    <name evidence="3" type="ORF">HUG10_00865</name>
</gene>
<dbReference type="EMBL" id="CP058529">
    <property type="protein sequence ID" value="QLG26176.1"/>
    <property type="molecule type" value="Genomic_DNA"/>
</dbReference>
<dbReference type="KEGG" id="halg:HUG10_00865"/>
<name>A0A7D5KDI3_9EURY</name>
<feature type="transmembrane region" description="Helical" evidence="2">
    <location>
        <begin position="46"/>
        <end position="71"/>
    </location>
</feature>
<protein>
    <submittedName>
        <fullName evidence="3">Uncharacterized protein</fullName>
    </submittedName>
</protein>
<feature type="transmembrane region" description="Helical" evidence="2">
    <location>
        <begin position="12"/>
        <end position="34"/>
    </location>
</feature>